<dbReference type="Gene3D" id="2.160.10.10">
    <property type="entry name" value="Hexapeptide repeat proteins"/>
    <property type="match status" value="1"/>
</dbReference>
<evidence type="ECO:0000313" key="2">
    <source>
        <dbReference type="Proteomes" id="UP000194450"/>
    </source>
</evidence>
<dbReference type="RefSeq" id="WP_086433217.1">
    <property type="nucleotide sequence ID" value="NZ_FXWH01000001.1"/>
</dbReference>
<dbReference type="InterPro" id="IPR050484">
    <property type="entry name" value="Transf_Hexapept/Carb_Anhydrase"/>
</dbReference>
<organism evidence="1 2">
    <name type="scientific">Pseudidiomarina planktonica</name>
    <dbReference type="NCBI Taxonomy" id="1323738"/>
    <lineage>
        <taxon>Bacteria</taxon>
        <taxon>Pseudomonadati</taxon>
        <taxon>Pseudomonadota</taxon>
        <taxon>Gammaproteobacteria</taxon>
        <taxon>Alteromonadales</taxon>
        <taxon>Idiomarinaceae</taxon>
        <taxon>Pseudidiomarina</taxon>
    </lineage>
</organism>
<evidence type="ECO:0000313" key="1">
    <source>
        <dbReference type="EMBL" id="SMQ57792.1"/>
    </source>
</evidence>
<protein>
    <submittedName>
        <fullName evidence="1">Carbonic anhydrase or acetyltransferase, isoleucine patch superfamily</fullName>
    </submittedName>
</protein>
<dbReference type="InterPro" id="IPR001451">
    <property type="entry name" value="Hexapep"/>
</dbReference>
<sequence length="181" mass="19582">MADLRSYQGVEPQLGERVYIDRSAVLVGNIEVGDESSVWPQVAARGDVNFIRIGKRSNIQDGSILHVTRRSAQNPHGHPLIIGDEVTVGHNVMLHGCTLGNRILVGMSATIMDDVVVEDDVIIGAGSVVPPGKVLESGYLYVGSPVSQKRKLNSAEQAFLTQSAQNYVDLKEDYLLDVSSI</sequence>
<dbReference type="SUPFAM" id="SSF51161">
    <property type="entry name" value="Trimeric LpxA-like enzymes"/>
    <property type="match status" value="1"/>
</dbReference>
<dbReference type="CDD" id="cd04645">
    <property type="entry name" value="LbH_gamma_CA_like"/>
    <property type="match status" value="1"/>
</dbReference>
<dbReference type="AlphaFoldDB" id="A0A1Y6EAZ4"/>
<keyword evidence="2" id="KW-1185">Reference proteome</keyword>
<dbReference type="Pfam" id="PF00132">
    <property type="entry name" value="Hexapep"/>
    <property type="match status" value="1"/>
</dbReference>
<proteinExistence type="predicted"/>
<dbReference type="InterPro" id="IPR011004">
    <property type="entry name" value="Trimer_LpxA-like_sf"/>
</dbReference>
<dbReference type="InterPro" id="IPR047324">
    <property type="entry name" value="LbH_gamma_CA-like"/>
</dbReference>
<keyword evidence="1" id="KW-0808">Transferase</keyword>
<dbReference type="EMBL" id="FXWH01000001">
    <property type="protein sequence ID" value="SMQ57792.1"/>
    <property type="molecule type" value="Genomic_DNA"/>
</dbReference>
<reference evidence="2" key="1">
    <citation type="submission" date="2017-04" db="EMBL/GenBank/DDBJ databases">
        <authorList>
            <person name="Varghese N."/>
            <person name="Submissions S."/>
        </authorList>
    </citation>
    <scope>NUCLEOTIDE SEQUENCE [LARGE SCALE GENOMIC DNA]</scope>
</reference>
<accession>A0A1Y6EAZ4</accession>
<dbReference type="OrthoDB" id="9803036at2"/>
<dbReference type="PANTHER" id="PTHR13061">
    <property type="entry name" value="DYNACTIN SUBUNIT P25"/>
    <property type="match status" value="1"/>
</dbReference>
<dbReference type="PANTHER" id="PTHR13061:SF56">
    <property type="entry name" value="PROTEIN YRDA"/>
    <property type="match status" value="1"/>
</dbReference>
<gene>
    <name evidence="1" type="ORF">SAMN06297229_0001</name>
</gene>
<name>A0A1Y6EAZ4_9GAMM</name>
<dbReference type="Proteomes" id="UP000194450">
    <property type="component" value="Unassembled WGS sequence"/>
</dbReference>
<dbReference type="GO" id="GO:0016740">
    <property type="term" value="F:transferase activity"/>
    <property type="evidence" value="ECO:0007669"/>
    <property type="project" value="UniProtKB-KW"/>
</dbReference>